<dbReference type="Proteomes" id="UP001634007">
    <property type="component" value="Unassembled WGS sequence"/>
</dbReference>
<organism evidence="5 6">
    <name type="scientific">Eucalyptus globulus</name>
    <name type="common">Tasmanian blue gum</name>
    <dbReference type="NCBI Taxonomy" id="34317"/>
    <lineage>
        <taxon>Eukaryota</taxon>
        <taxon>Viridiplantae</taxon>
        <taxon>Streptophyta</taxon>
        <taxon>Embryophyta</taxon>
        <taxon>Tracheophyta</taxon>
        <taxon>Spermatophyta</taxon>
        <taxon>Magnoliopsida</taxon>
        <taxon>eudicotyledons</taxon>
        <taxon>Gunneridae</taxon>
        <taxon>Pentapetalae</taxon>
        <taxon>rosids</taxon>
        <taxon>malvids</taxon>
        <taxon>Myrtales</taxon>
        <taxon>Myrtaceae</taxon>
        <taxon>Myrtoideae</taxon>
        <taxon>Eucalypteae</taxon>
        <taxon>Eucalyptus</taxon>
    </lineage>
</organism>
<protein>
    <submittedName>
        <fullName evidence="5">Uncharacterized protein</fullName>
    </submittedName>
</protein>
<keyword evidence="2" id="KW-1015">Disulfide bond</keyword>
<comment type="similarity">
    <text evidence="1">Belongs to the Ole e I family.</text>
</comment>
<dbReference type="Pfam" id="PF01190">
    <property type="entry name" value="Pollen_Ole_e_1"/>
    <property type="match status" value="1"/>
</dbReference>
<gene>
    <name evidence="5" type="ORF">ACJRO7_025126</name>
</gene>
<keyword evidence="4" id="KW-0472">Membrane</keyword>
<sequence length="196" mass="21138">MYKKLSPPIDHRTPSLASREAESTRKLITMARTLEAAALVATALCLSSLLGFAYGHEKLDVVGKVFCDTCRVDFETKVSYGLADSKVRLECHNRTSGALTLSAEAVTDKTGEYRLEVEGDHEEEICEVQLIESSEPECSSLLEGAVHNARVALTNKNGVAQPARFANALAFAKKETLADCAQVLLEMGVLPPGLGQ</sequence>
<evidence type="ECO:0000256" key="1">
    <source>
        <dbReference type="ARBA" id="ARBA00010049"/>
    </source>
</evidence>
<feature type="compositionally biased region" description="Basic and acidic residues" evidence="3">
    <location>
        <begin position="9"/>
        <end position="20"/>
    </location>
</feature>
<keyword evidence="6" id="KW-1185">Reference proteome</keyword>
<name>A0ABD3KK40_EUCGL</name>
<feature type="region of interest" description="Disordered" evidence="3">
    <location>
        <begin position="1"/>
        <end position="20"/>
    </location>
</feature>
<dbReference type="PANTHER" id="PTHR31614:SF20">
    <property type="entry name" value="POLLEN PROTEIN OLE E I-LIKE PROTEIN"/>
    <property type="match status" value="1"/>
</dbReference>
<dbReference type="AlphaFoldDB" id="A0ABD3KK40"/>
<feature type="transmembrane region" description="Helical" evidence="4">
    <location>
        <begin position="34"/>
        <end position="54"/>
    </location>
</feature>
<evidence type="ECO:0000256" key="2">
    <source>
        <dbReference type="ARBA" id="ARBA00023157"/>
    </source>
</evidence>
<reference evidence="5 6" key="1">
    <citation type="submission" date="2024-11" db="EMBL/GenBank/DDBJ databases">
        <title>Chromosome-level genome assembly of Eucalyptus globulus Labill. provides insights into its genome evolution.</title>
        <authorList>
            <person name="Li X."/>
        </authorList>
    </citation>
    <scope>NUCLEOTIDE SEQUENCE [LARGE SCALE GENOMIC DNA]</scope>
    <source>
        <strain evidence="5">CL2024</strain>
        <tissue evidence="5">Fresh tender leaves</tissue>
    </source>
</reference>
<evidence type="ECO:0000256" key="3">
    <source>
        <dbReference type="SAM" id="MobiDB-lite"/>
    </source>
</evidence>
<keyword evidence="4" id="KW-0812">Transmembrane</keyword>
<proteinExistence type="inferred from homology"/>
<evidence type="ECO:0000313" key="5">
    <source>
        <dbReference type="EMBL" id="KAL3736125.1"/>
    </source>
</evidence>
<dbReference type="EMBL" id="JBJKBG010000006">
    <property type="protein sequence ID" value="KAL3736125.1"/>
    <property type="molecule type" value="Genomic_DNA"/>
</dbReference>
<dbReference type="InterPro" id="IPR006041">
    <property type="entry name" value="Pollen_Ole_e1_allergen"/>
</dbReference>
<dbReference type="PANTHER" id="PTHR31614">
    <property type="entry name" value="PROTEIN DOWNSTREAM OF FLC-RELATED"/>
    <property type="match status" value="1"/>
</dbReference>
<evidence type="ECO:0000256" key="4">
    <source>
        <dbReference type="SAM" id="Phobius"/>
    </source>
</evidence>
<evidence type="ECO:0000313" key="6">
    <source>
        <dbReference type="Proteomes" id="UP001634007"/>
    </source>
</evidence>
<accession>A0ABD3KK40</accession>
<comment type="caution">
    <text evidence="5">The sequence shown here is derived from an EMBL/GenBank/DDBJ whole genome shotgun (WGS) entry which is preliminary data.</text>
</comment>
<keyword evidence="4" id="KW-1133">Transmembrane helix</keyword>